<gene>
    <name evidence="2" type="ORF">B0T17DRAFT_525357</name>
</gene>
<sequence length="234" mass="25692">MNTSTADVNLGIDLHLPMKLRPARTAVPENSVDANIDAKQQADSARPRTEILSDHVTAPRFGLSNPTKVDNPFWKSILIGKHLTSNTDRKCRAVVEANSLPTNLGSSKKDSATDTSSTPAPPQRFTINWCSSRSGQTRTRLPDGRSILIGGIHADSPHGKCVIFNDVTVLHDRPADDDQQFFPPPIKPEDIEVYTYPKAAFPPVYGHTATYVHTEGGHEQICRSLLLPLYVTCE</sequence>
<organism evidence="2 3">
    <name type="scientific">Bombardia bombarda</name>
    <dbReference type="NCBI Taxonomy" id="252184"/>
    <lineage>
        <taxon>Eukaryota</taxon>
        <taxon>Fungi</taxon>
        <taxon>Dikarya</taxon>
        <taxon>Ascomycota</taxon>
        <taxon>Pezizomycotina</taxon>
        <taxon>Sordariomycetes</taxon>
        <taxon>Sordariomycetidae</taxon>
        <taxon>Sordariales</taxon>
        <taxon>Lasiosphaeriaceae</taxon>
        <taxon>Bombardia</taxon>
    </lineage>
</organism>
<feature type="compositionally biased region" description="Polar residues" evidence="1">
    <location>
        <begin position="125"/>
        <end position="139"/>
    </location>
</feature>
<feature type="region of interest" description="Disordered" evidence="1">
    <location>
        <begin position="101"/>
        <end position="142"/>
    </location>
</feature>
<dbReference type="EMBL" id="JAULSR010000002">
    <property type="protein sequence ID" value="KAK0629365.1"/>
    <property type="molecule type" value="Genomic_DNA"/>
</dbReference>
<comment type="caution">
    <text evidence="2">The sequence shown here is derived from an EMBL/GenBank/DDBJ whole genome shotgun (WGS) entry which is preliminary data.</text>
</comment>
<dbReference type="AlphaFoldDB" id="A0AA39X8Y7"/>
<proteinExistence type="predicted"/>
<accession>A0AA39X8Y7</accession>
<evidence type="ECO:0000313" key="3">
    <source>
        <dbReference type="Proteomes" id="UP001174934"/>
    </source>
</evidence>
<evidence type="ECO:0000256" key="1">
    <source>
        <dbReference type="SAM" id="MobiDB-lite"/>
    </source>
</evidence>
<name>A0AA39X8Y7_9PEZI</name>
<evidence type="ECO:0000313" key="2">
    <source>
        <dbReference type="EMBL" id="KAK0629365.1"/>
    </source>
</evidence>
<keyword evidence="3" id="KW-1185">Reference proteome</keyword>
<protein>
    <submittedName>
        <fullName evidence="2">Uncharacterized protein</fullName>
    </submittedName>
</protein>
<dbReference type="Proteomes" id="UP001174934">
    <property type="component" value="Unassembled WGS sequence"/>
</dbReference>
<reference evidence="2" key="1">
    <citation type="submission" date="2023-06" db="EMBL/GenBank/DDBJ databases">
        <title>Genome-scale phylogeny and comparative genomics of the fungal order Sordariales.</title>
        <authorList>
            <consortium name="Lawrence Berkeley National Laboratory"/>
            <person name="Hensen N."/>
            <person name="Bonometti L."/>
            <person name="Westerberg I."/>
            <person name="Brannstrom I.O."/>
            <person name="Guillou S."/>
            <person name="Cros-Aarteil S."/>
            <person name="Calhoun S."/>
            <person name="Haridas S."/>
            <person name="Kuo A."/>
            <person name="Mondo S."/>
            <person name="Pangilinan J."/>
            <person name="Riley R."/>
            <person name="LaButti K."/>
            <person name="Andreopoulos B."/>
            <person name="Lipzen A."/>
            <person name="Chen C."/>
            <person name="Yanf M."/>
            <person name="Daum C."/>
            <person name="Ng V."/>
            <person name="Clum A."/>
            <person name="Steindorff A."/>
            <person name="Ohm R."/>
            <person name="Martin F."/>
            <person name="Silar P."/>
            <person name="Natvig D."/>
            <person name="Lalanne C."/>
            <person name="Gautier V."/>
            <person name="Ament-velasquez S.L."/>
            <person name="Kruys A."/>
            <person name="Hutchinson M.I."/>
            <person name="Powell A.J."/>
            <person name="Barry K."/>
            <person name="Miller A.N."/>
            <person name="Grigoriev I.V."/>
            <person name="Debuchy R."/>
            <person name="Gladieux P."/>
            <person name="Thoren M.H."/>
            <person name="Johannesson H."/>
        </authorList>
    </citation>
    <scope>NUCLEOTIDE SEQUENCE</scope>
    <source>
        <strain evidence="2">SMH3391-2</strain>
    </source>
</reference>